<accession>A0A402D5Q0</accession>
<evidence type="ECO:0000256" key="2">
    <source>
        <dbReference type="SAM" id="Phobius"/>
    </source>
</evidence>
<keyword evidence="4" id="KW-1185">Reference proteome</keyword>
<sequence length="169" mass="18436">MEFLDPSLEKSDLSETDFSKSNAPKTESPHLVMVRSIQSSPDVFAHIAFSDRVMYCLAGCSLALSAACGLAGGALFYWLAAGFLIQALIFAVAPWENRSHKARLAAWREEQSALTLMVEIAEPVSEEDAQKVAGPVFVELPTSCRRPEVSAIRSFKCGTRPAGKNGDWR</sequence>
<feature type="region of interest" description="Disordered" evidence="1">
    <location>
        <begin position="1"/>
        <end position="25"/>
    </location>
</feature>
<dbReference type="AlphaFoldDB" id="A0A402D5Q0"/>
<protein>
    <submittedName>
        <fullName evidence="3">Uncharacterized protein</fullName>
    </submittedName>
</protein>
<gene>
    <name evidence="3" type="ORF">CCAX7_55120</name>
</gene>
<reference evidence="3 4" key="1">
    <citation type="journal article" date="2019" name="Int. J. Syst. Evol. Microbiol.">
        <title>Capsulimonas corticalis gen. nov., sp. nov., an aerobic capsulated bacterium, of a novel bacterial order, Capsulimonadales ord. nov., of the class Armatimonadia of the phylum Armatimonadetes.</title>
        <authorList>
            <person name="Li J."/>
            <person name="Kudo C."/>
            <person name="Tonouchi A."/>
        </authorList>
    </citation>
    <scope>NUCLEOTIDE SEQUENCE [LARGE SCALE GENOMIC DNA]</scope>
    <source>
        <strain evidence="3 4">AX-7</strain>
    </source>
</reference>
<organism evidence="3 4">
    <name type="scientific">Capsulimonas corticalis</name>
    <dbReference type="NCBI Taxonomy" id="2219043"/>
    <lineage>
        <taxon>Bacteria</taxon>
        <taxon>Bacillati</taxon>
        <taxon>Armatimonadota</taxon>
        <taxon>Armatimonadia</taxon>
        <taxon>Capsulimonadales</taxon>
        <taxon>Capsulimonadaceae</taxon>
        <taxon>Capsulimonas</taxon>
    </lineage>
</organism>
<dbReference type="EMBL" id="AP025739">
    <property type="protein sequence ID" value="BDI33461.1"/>
    <property type="molecule type" value="Genomic_DNA"/>
</dbReference>
<name>A0A402D5Q0_9BACT</name>
<evidence type="ECO:0000313" key="4">
    <source>
        <dbReference type="Proteomes" id="UP000287394"/>
    </source>
</evidence>
<keyword evidence="2" id="KW-0812">Transmembrane</keyword>
<keyword evidence="2" id="KW-1133">Transmembrane helix</keyword>
<evidence type="ECO:0000313" key="3">
    <source>
        <dbReference type="EMBL" id="BDI33461.1"/>
    </source>
</evidence>
<feature type="transmembrane region" description="Helical" evidence="2">
    <location>
        <begin position="78"/>
        <end position="95"/>
    </location>
</feature>
<proteinExistence type="predicted"/>
<dbReference type="RefSeq" id="WP_125206348.1">
    <property type="nucleotide sequence ID" value="NZ_AP025739.1"/>
</dbReference>
<evidence type="ECO:0000256" key="1">
    <source>
        <dbReference type="SAM" id="MobiDB-lite"/>
    </source>
</evidence>
<keyword evidence="2" id="KW-0472">Membrane</keyword>
<dbReference type="KEGG" id="ccot:CCAX7_55120"/>
<dbReference type="Proteomes" id="UP000287394">
    <property type="component" value="Chromosome"/>
</dbReference>